<evidence type="ECO:0000256" key="6">
    <source>
        <dbReference type="RuleBase" id="RU280813"/>
    </source>
</evidence>
<keyword evidence="5 6" id="KW-0472">Membrane</keyword>
<keyword evidence="4 6" id="KW-1133">Transmembrane helix</keyword>
<comment type="subcellular location">
    <subcellularLocation>
        <location evidence="1">Membrane</location>
        <topology evidence="1">Multi-pass membrane protein</topology>
    </subcellularLocation>
</comment>
<comment type="caution">
    <text evidence="6">Lacks conserved residue(s) required for the propagation of feature annotation.</text>
</comment>
<keyword evidence="8" id="KW-1185">Reference proteome</keyword>
<name>A0AAV5VM45_9BILA</name>
<evidence type="ECO:0000256" key="3">
    <source>
        <dbReference type="ARBA" id="ARBA00022692"/>
    </source>
</evidence>
<organism evidence="7 8">
    <name type="scientific">Pristionchus fissidentatus</name>
    <dbReference type="NCBI Taxonomy" id="1538716"/>
    <lineage>
        <taxon>Eukaryota</taxon>
        <taxon>Metazoa</taxon>
        <taxon>Ecdysozoa</taxon>
        <taxon>Nematoda</taxon>
        <taxon>Chromadorea</taxon>
        <taxon>Rhabditida</taxon>
        <taxon>Rhabditina</taxon>
        <taxon>Diplogasteromorpha</taxon>
        <taxon>Diplogasteroidea</taxon>
        <taxon>Neodiplogasteridae</taxon>
        <taxon>Pristionchus</taxon>
    </lineage>
</organism>
<feature type="transmembrane region" description="Helical" evidence="6">
    <location>
        <begin position="153"/>
        <end position="177"/>
    </location>
</feature>
<comment type="similarity">
    <text evidence="2 6">Belongs to the nematode receptor-like protein srg family.</text>
</comment>
<dbReference type="Proteomes" id="UP001432322">
    <property type="component" value="Unassembled WGS sequence"/>
</dbReference>
<reference evidence="7" key="1">
    <citation type="submission" date="2023-10" db="EMBL/GenBank/DDBJ databases">
        <title>Genome assembly of Pristionchus species.</title>
        <authorList>
            <person name="Yoshida K."/>
            <person name="Sommer R.J."/>
        </authorList>
    </citation>
    <scope>NUCLEOTIDE SEQUENCE</scope>
    <source>
        <strain evidence="7">RS5133</strain>
    </source>
</reference>
<feature type="transmembrane region" description="Helical" evidence="6">
    <location>
        <begin position="6"/>
        <end position="28"/>
    </location>
</feature>
<gene>
    <name evidence="7" type="ORF">PFISCL1PPCAC_11775</name>
</gene>
<proteinExistence type="inferred from homology"/>
<comment type="caution">
    <text evidence="7">The sequence shown here is derived from an EMBL/GenBank/DDBJ whole genome shotgun (WGS) entry which is preliminary data.</text>
</comment>
<dbReference type="GO" id="GO:0004888">
    <property type="term" value="F:transmembrane signaling receptor activity"/>
    <property type="evidence" value="ECO:0007669"/>
    <property type="project" value="InterPro"/>
</dbReference>
<evidence type="ECO:0000256" key="1">
    <source>
        <dbReference type="ARBA" id="ARBA00004141"/>
    </source>
</evidence>
<dbReference type="Pfam" id="PF02118">
    <property type="entry name" value="Srg"/>
    <property type="match status" value="1"/>
</dbReference>
<feature type="transmembrane region" description="Helical" evidence="6">
    <location>
        <begin position="80"/>
        <end position="100"/>
    </location>
</feature>
<dbReference type="GO" id="GO:0016020">
    <property type="term" value="C:membrane"/>
    <property type="evidence" value="ECO:0007669"/>
    <property type="project" value="UniProtKB-SubCell"/>
</dbReference>
<evidence type="ECO:0000256" key="4">
    <source>
        <dbReference type="ARBA" id="ARBA00022989"/>
    </source>
</evidence>
<evidence type="ECO:0000256" key="5">
    <source>
        <dbReference type="ARBA" id="ARBA00023136"/>
    </source>
</evidence>
<evidence type="ECO:0000313" key="7">
    <source>
        <dbReference type="EMBL" id="GMT20478.1"/>
    </source>
</evidence>
<feature type="transmembrane region" description="Helical" evidence="6">
    <location>
        <begin position="40"/>
        <end position="60"/>
    </location>
</feature>
<feature type="non-terminal residue" evidence="7">
    <location>
        <position position="180"/>
    </location>
</feature>
<evidence type="ECO:0000313" key="8">
    <source>
        <dbReference type="Proteomes" id="UP001432322"/>
    </source>
</evidence>
<protein>
    <recommendedName>
        <fullName evidence="6">Serpentine receptor class gamma</fullName>
    </recommendedName>
</protein>
<accession>A0AAV5VM45</accession>
<dbReference type="EMBL" id="BTSY01000003">
    <property type="protein sequence ID" value="GMT20478.1"/>
    <property type="molecule type" value="Genomic_DNA"/>
</dbReference>
<keyword evidence="3 6" id="KW-0812">Transmembrane</keyword>
<dbReference type="PANTHER" id="PTHR31552:SF8">
    <property type="entry name" value="SERPENTINE RECEPTOR CLASS GAMMA"/>
    <property type="match status" value="1"/>
</dbReference>
<dbReference type="InterPro" id="IPR000609">
    <property type="entry name" value="7TM_GPCR_serpentine_rcpt_Srg"/>
</dbReference>
<sequence>LRNFLVFLMPLLNFNQCMCNFIITLNRFTAIFWNRFTSPTILVGVIVASACACSRLPIYTIWKFHNNAYTIKHLINLNAFWYQIGYCSLLMTICAVLNIISLANLRKMKVSKKTRDIERSFFLISICTFVAEFANLLILTGKQIAQSSSHSDLWYAFNIASPYVTDVCSLGLPYYLLLVK</sequence>
<dbReference type="GO" id="GO:0007606">
    <property type="term" value="P:sensory perception of chemical stimulus"/>
    <property type="evidence" value="ECO:0007669"/>
    <property type="project" value="UniProtKB-UniRule"/>
</dbReference>
<feature type="non-terminal residue" evidence="7">
    <location>
        <position position="1"/>
    </location>
</feature>
<dbReference type="AlphaFoldDB" id="A0AAV5VM45"/>
<dbReference type="PANTHER" id="PTHR31552">
    <property type="entry name" value="SERPENTINE RECEPTOR CLASS GAMMA"/>
    <property type="match status" value="1"/>
</dbReference>
<evidence type="ECO:0000256" key="2">
    <source>
        <dbReference type="ARBA" id="ARBA00005692"/>
    </source>
</evidence>
<feature type="transmembrane region" description="Helical" evidence="6">
    <location>
        <begin position="121"/>
        <end position="141"/>
    </location>
</feature>